<comment type="subcellular location">
    <subcellularLocation>
        <location evidence="1">Cell membrane</location>
        <topology evidence="1">Multi-pass membrane protein</topology>
    </subcellularLocation>
    <subcellularLocation>
        <location evidence="6">Membrane</location>
        <topology evidence="6">Multi-pass membrane protein</topology>
    </subcellularLocation>
</comment>
<feature type="transmembrane region" description="Helical" evidence="7">
    <location>
        <begin position="178"/>
        <end position="201"/>
    </location>
</feature>
<evidence type="ECO:0000256" key="6">
    <source>
        <dbReference type="RuleBase" id="RU004057"/>
    </source>
</evidence>
<evidence type="ECO:0000256" key="7">
    <source>
        <dbReference type="SAM" id="Phobius"/>
    </source>
</evidence>
<evidence type="ECO:0000313" key="9">
    <source>
        <dbReference type="EMBL" id="SFC23051.1"/>
    </source>
</evidence>
<dbReference type="RefSeq" id="WP_091981524.1">
    <property type="nucleotide sequence ID" value="NZ_FOLO01000006.1"/>
</dbReference>
<feature type="transmembrane region" description="Helical" evidence="7">
    <location>
        <begin position="27"/>
        <end position="49"/>
    </location>
</feature>
<organism evidence="9 10">
    <name type="scientific">Pseudoalteromonas denitrificans DSM 6059</name>
    <dbReference type="NCBI Taxonomy" id="1123010"/>
    <lineage>
        <taxon>Bacteria</taxon>
        <taxon>Pseudomonadati</taxon>
        <taxon>Pseudomonadota</taxon>
        <taxon>Gammaproteobacteria</taxon>
        <taxon>Alteromonadales</taxon>
        <taxon>Pseudoalteromonadaceae</taxon>
        <taxon>Pseudoalteromonas</taxon>
    </lineage>
</organism>
<evidence type="ECO:0000259" key="8">
    <source>
        <dbReference type="Pfam" id="PF01618"/>
    </source>
</evidence>
<protein>
    <submittedName>
        <fullName evidence="9">Chemotaxis protein MotA</fullName>
    </submittedName>
</protein>
<keyword evidence="6" id="KW-0653">Protein transport</keyword>
<evidence type="ECO:0000256" key="5">
    <source>
        <dbReference type="ARBA" id="ARBA00023136"/>
    </source>
</evidence>
<comment type="similarity">
    <text evidence="6">Belongs to the exbB/tolQ family.</text>
</comment>
<dbReference type="OrthoDB" id="9806929at2"/>
<keyword evidence="6" id="KW-0813">Transport</keyword>
<name>A0A1I1HGU0_9GAMM</name>
<proteinExistence type="inferred from homology"/>
<reference evidence="9 10" key="1">
    <citation type="submission" date="2016-10" db="EMBL/GenBank/DDBJ databases">
        <authorList>
            <person name="de Groot N.N."/>
        </authorList>
    </citation>
    <scope>NUCLEOTIDE SEQUENCE [LARGE SCALE GENOMIC DNA]</scope>
    <source>
        <strain evidence="9 10">DSM 6059</strain>
    </source>
</reference>
<accession>A0A1I1HGU0</accession>
<evidence type="ECO:0000256" key="3">
    <source>
        <dbReference type="ARBA" id="ARBA00022692"/>
    </source>
</evidence>
<keyword evidence="3 7" id="KW-0812">Transmembrane</keyword>
<dbReference type="GO" id="GO:0015031">
    <property type="term" value="P:protein transport"/>
    <property type="evidence" value="ECO:0007669"/>
    <property type="project" value="UniProtKB-KW"/>
</dbReference>
<dbReference type="GO" id="GO:0005886">
    <property type="term" value="C:plasma membrane"/>
    <property type="evidence" value="ECO:0007669"/>
    <property type="project" value="UniProtKB-SubCell"/>
</dbReference>
<sequence length="257" mass="28272">MDKLSISGLILAISAIGFGYWFEGGLLLSLVNYSAFLIVVGGTLGAVMLQSPKELFIQGIKMFIWVIKPPHYPVDKGIEQIKTWSNKARQEGYLSLEIEAQNNNDYFISKGLNMMIDGVAPDQFREAMEVELILHREALLKSAKIYEAMGGYSPTIGILGAVLGLIQAMNFIKDPELLGAGIATAFVATIYGVGFANLLFLPVANKLKCVIEEQMMYHELLAEGMLSILQGESPSNIELKLSAYQTKKHYSQVNSLT</sequence>
<feature type="transmembrane region" description="Helical" evidence="7">
    <location>
        <begin position="151"/>
        <end position="172"/>
    </location>
</feature>
<dbReference type="InterPro" id="IPR047055">
    <property type="entry name" value="MotA-like"/>
</dbReference>
<dbReference type="AlphaFoldDB" id="A0A1I1HGU0"/>
<dbReference type="EMBL" id="FOLO01000006">
    <property type="protein sequence ID" value="SFC23051.1"/>
    <property type="molecule type" value="Genomic_DNA"/>
</dbReference>
<evidence type="ECO:0000256" key="1">
    <source>
        <dbReference type="ARBA" id="ARBA00004651"/>
    </source>
</evidence>
<keyword evidence="10" id="KW-1185">Reference proteome</keyword>
<dbReference type="Pfam" id="PF01618">
    <property type="entry name" value="MotA_ExbB"/>
    <property type="match status" value="1"/>
</dbReference>
<dbReference type="GO" id="GO:0071978">
    <property type="term" value="P:bacterial-type flagellum-dependent swarming motility"/>
    <property type="evidence" value="ECO:0007669"/>
    <property type="project" value="InterPro"/>
</dbReference>
<dbReference type="STRING" id="1123010.SAMN02745724_01196"/>
<dbReference type="PANTHER" id="PTHR30433">
    <property type="entry name" value="CHEMOTAXIS PROTEIN MOTA"/>
    <property type="match status" value="1"/>
</dbReference>
<gene>
    <name evidence="9" type="ORF">SAMN02745724_01196</name>
</gene>
<keyword evidence="4 7" id="KW-1133">Transmembrane helix</keyword>
<evidence type="ECO:0000256" key="2">
    <source>
        <dbReference type="ARBA" id="ARBA00022475"/>
    </source>
</evidence>
<dbReference type="Proteomes" id="UP000198862">
    <property type="component" value="Unassembled WGS sequence"/>
</dbReference>
<keyword evidence="5 7" id="KW-0472">Membrane</keyword>
<dbReference type="InterPro" id="IPR002898">
    <property type="entry name" value="MotA_ExbB_proton_chnl"/>
</dbReference>
<feature type="domain" description="MotA/TolQ/ExbB proton channel" evidence="8">
    <location>
        <begin position="101"/>
        <end position="218"/>
    </location>
</feature>
<dbReference type="GO" id="GO:0006935">
    <property type="term" value="P:chemotaxis"/>
    <property type="evidence" value="ECO:0007669"/>
    <property type="project" value="InterPro"/>
</dbReference>
<evidence type="ECO:0000256" key="4">
    <source>
        <dbReference type="ARBA" id="ARBA00022989"/>
    </source>
</evidence>
<keyword evidence="2" id="KW-1003">Cell membrane</keyword>
<dbReference type="PANTHER" id="PTHR30433:SF3">
    <property type="entry name" value="MOTILITY PROTEIN A"/>
    <property type="match status" value="1"/>
</dbReference>
<evidence type="ECO:0000313" key="10">
    <source>
        <dbReference type="Proteomes" id="UP000198862"/>
    </source>
</evidence>
<dbReference type="NCBIfam" id="NF006583">
    <property type="entry name" value="PRK09109.1"/>
    <property type="match status" value="1"/>
</dbReference>